<organism evidence="1 2">
    <name type="scientific">Crocosphaera chwakensis CCY0110</name>
    <dbReference type="NCBI Taxonomy" id="391612"/>
    <lineage>
        <taxon>Bacteria</taxon>
        <taxon>Bacillati</taxon>
        <taxon>Cyanobacteriota</taxon>
        <taxon>Cyanophyceae</taxon>
        <taxon>Oscillatoriophycideae</taxon>
        <taxon>Chroococcales</taxon>
        <taxon>Aphanothecaceae</taxon>
        <taxon>Crocosphaera</taxon>
        <taxon>Crocosphaera chwakensis</taxon>
    </lineage>
</organism>
<sequence>MEFNTGTNPDQLLSSALESLTFSFRYGRLSGQAELTPQLKWLFTESPLVVETDGEQGTIEVNWGNQLTICYKFKGDRKKLFVSYFVA</sequence>
<dbReference type="EMBL" id="AAXW01000063">
    <property type="protein sequence ID" value="EAZ88875.1"/>
    <property type="molecule type" value="Genomic_DNA"/>
</dbReference>
<dbReference type="Proteomes" id="UP000003781">
    <property type="component" value="Unassembled WGS sequence"/>
</dbReference>
<reference evidence="1 2" key="1">
    <citation type="submission" date="2007-03" db="EMBL/GenBank/DDBJ databases">
        <authorList>
            <person name="Stal L."/>
            <person name="Ferriera S."/>
            <person name="Johnson J."/>
            <person name="Kravitz S."/>
            <person name="Beeson K."/>
            <person name="Sutton G."/>
            <person name="Rogers Y.-H."/>
            <person name="Friedman R."/>
            <person name="Frazier M."/>
            <person name="Venter J.C."/>
        </authorList>
    </citation>
    <scope>NUCLEOTIDE SEQUENCE [LARGE SCALE GENOMIC DNA]</scope>
    <source>
        <strain evidence="1 2">CCY0110</strain>
    </source>
</reference>
<evidence type="ECO:0000313" key="1">
    <source>
        <dbReference type="EMBL" id="EAZ88875.1"/>
    </source>
</evidence>
<gene>
    <name evidence="1" type="ORF">CY0110_31315</name>
</gene>
<keyword evidence="2" id="KW-1185">Reference proteome</keyword>
<accession>A3IXD2</accession>
<name>A3IXD2_9CHRO</name>
<dbReference type="RefSeq" id="WP_008278038.1">
    <property type="nucleotide sequence ID" value="NZ_AAXW01000063.1"/>
</dbReference>
<proteinExistence type="predicted"/>
<protein>
    <submittedName>
        <fullName evidence="1">Uncharacterized protein</fullName>
    </submittedName>
</protein>
<comment type="caution">
    <text evidence="1">The sequence shown here is derived from an EMBL/GenBank/DDBJ whole genome shotgun (WGS) entry which is preliminary data.</text>
</comment>
<evidence type="ECO:0000313" key="2">
    <source>
        <dbReference type="Proteomes" id="UP000003781"/>
    </source>
</evidence>
<dbReference type="AlphaFoldDB" id="A3IXD2"/>